<comment type="caution">
    <text evidence="2">The sequence shown here is derived from an EMBL/GenBank/DDBJ whole genome shotgun (WGS) entry which is preliminary data.</text>
</comment>
<dbReference type="InterPro" id="IPR031493">
    <property type="entry name" value="Zinc_ribbon_15"/>
</dbReference>
<proteinExistence type="predicted"/>
<reference evidence="2" key="1">
    <citation type="journal article" date="2023" name="bioRxiv">
        <title>Improved chromosome-level genome assembly for marigold (Tagetes erecta).</title>
        <authorList>
            <person name="Jiang F."/>
            <person name="Yuan L."/>
            <person name="Wang S."/>
            <person name="Wang H."/>
            <person name="Xu D."/>
            <person name="Wang A."/>
            <person name="Fan W."/>
        </authorList>
    </citation>
    <scope>NUCLEOTIDE SEQUENCE</scope>
    <source>
        <strain evidence="2">WSJ</strain>
        <tissue evidence="2">Leaf</tissue>
    </source>
</reference>
<evidence type="ECO:0000259" key="1">
    <source>
        <dbReference type="Pfam" id="PF17032"/>
    </source>
</evidence>
<accession>A0AAD8P1S7</accession>
<organism evidence="2 3">
    <name type="scientific">Tagetes erecta</name>
    <name type="common">African marigold</name>
    <dbReference type="NCBI Taxonomy" id="13708"/>
    <lineage>
        <taxon>Eukaryota</taxon>
        <taxon>Viridiplantae</taxon>
        <taxon>Streptophyta</taxon>
        <taxon>Embryophyta</taxon>
        <taxon>Tracheophyta</taxon>
        <taxon>Spermatophyta</taxon>
        <taxon>Magnoliopsida</taxon>
        <taxon>eudicotyledons</taxon>
        <taxon>Gunneridae</taxon>
        <taxon>Pentapetalae</taxon>
        <taxon>asterids</taxon>
        <taxon>campanulids</taxon>
        <taxon>Asterales</taxon>
        <taxon>Asteraceae</taxon>
        <taxon>Asteroideae</taxon>
        <taxon>Heliantheae alliance</taxon>
        <taxon>Tageteae</taxon>
        <taxon>Tagetes</taxon>
    </lineage>
</organism>
<protein>
    <recommendedName>
        <fullName evidence="1">Zinc-ribbon 15 domain-containing protein</fullName>
    </recommendedName>
</protein>
<dbReference type="AlphaFoldDB" id="A0AAD8P1S7"/>
<dbReference type="Pfam" id="PF17032">
    <property type="entry name" value="Zn_ribbon_15"/>
    <property type="match status" value="1"/>
</dbReference>
<gene>
    <name evidence="2" type="ORF">QVD17_01764</name>
</gene>
<dbReference type="InterPro" id="IPR053281">
    <property type="entry name" value="Double_zinc_ribbon"/>
</dbReference>
<dbReference type="Proteomes" id="UP001229421">
    <property type="component" value="Unassembled WGS sequence"/>
</dbReference>
<evidence type="ECO:0000313" key="3">
    <source>
        <dbReference type="Proteomes" id="UP001229421"/>
    </source>
</evidence>
<dbReference type="PANTHER" id="PTHR36718">
    <property type="entry name" value="OS05G0435400 PROTEIN"/>
    <property type="match status" value="1"/>
</dbReference>
<keyword evidence="3" id="KW-1185">Reference proteome</keyword>
<dbReference type="PANTHER" id="PTHR36718:SF1">
    <property type="entry name" value="DOUBLE ZINC RIBBON PROTEIN MJ0416"/>
    <property type="match status" value="1"/>
</dbReference>
<dbReference type="EMBL" id="JAUHHV010000001">
    <property type="protein sequence ID" value="KAK1435990.1"/>
    <property type="molecule type" value="Genomic_DNA"/>
</dbReference>
<feature type="domain" description="Zinc-ribbon 15" evidence="1">
    <location>
        <begin position="23"/>
        <end position="95"/>
    </location>
</feature>
<name>A0AAD8P1S7_TARER</name>
<sequence>MFFFFIGGITHEVCQVLKREAGWCINCQSPTDLVNTIKVLRLFFVPVWRWAAKEHFMHCNSCGLYYPPSLSPENIRCQFCDREVDAGYRRCPNCGSDL</sequence>
<evidence type="ECO:0000313" key="2">
    <source>
        <dbReference type="EMBL" id="KAK1435990.1"/>
    </source>
</evidence>